<evidence type="ECO:0000313" key="1">
    <source>
        <dbReference type="EMBL" id="ROL50194.1"/>
    </source>
</evidence>
<name>A0A3N0YVH1_ANAGA</name>
<comment type="caution">
    <text evidence="1">The sequence shown here is derived from an EMBL/GenBank/DDBJ whole genome shotgun (WGS) entry which is preliminary data.</text>
</comment>
<accession>A0A3N0YVH1</accession>
<evidence type="ECO:0000313" key="2">
    <source>
        <dbReference type="Proteomes" id="UP000281406"/>
    </source>
</evidence>
<proteinExistence type="predicted"/>
<protein>
    <submittedName>
        <fullName evidence="1">Uncharacterized protein</fullName>
    </submittedName>
</protein>
<dbReference type="AlphaFoldDB" id="A0A3N0YVH1"/>
<sequence length="123" mass="14516">MFLDLRVNRRQEYRVCRCARHPVDHFRTNPIVRLNMTERQRYGSPRCAGWSRLLLPPPYITIGKMQSEDDMALGLKPDAERERPAWLAAVDECGLWAFPIHLYSEGFRCSVHYRQVERRSALI</sequence>
<gene>
    <name evidence="1" type="ORF">DPX16_14848</name>
</gene>
<reference evidence="1 2" key="1">
    <citation type="submission" date="2018-10" db="EMBL/GenBank/DDBJ databases">
        <title>Genome assembly for a Yunnan-Guizhou Plateau 3E fish, Anabarilius grahami (Regan), and its evolutionary and genetic applications.</title>
        <authorList>
            <person name="Jiang W."/>
        </authorList>
    </citation>
    <scope>NUCLEOTIDE SEQUENCE [LARGE SCALE GENOMIC DNA]</scope>
    <source>
        <strain evidence="1">AG-KIZ</strain>
        <tissue evidence="1">Muscle</tissue>
    </source>
</reference>
<organism evidence="1 2">
    <name type="scientific">Anabarilius grahami</name>
    <name type="common">Kanglang fish</name>
    <name type="synonym">Barilius grahami</name>
    <dbReference type="NCBI Taxonomy" id="495550"/>
    <lineage>
        <taxon>Eukaryota</taxon>
        <taxon>Metazoa</taxon>
        <taxon>Chordata</taxon>
        <taxon>Craniata</taxon>
        <taxon>Vertebrata</taxon>
        <taxon>Euteleostomi</taxon>
        <taxon>Actinopterygii</taxon>
        <taxon>Neopterygii</taxon>
        <taxon>Teleostei</taxon>
        <taxon>Ostariophysi</taxon>
        <taxon>Cypriniformes</taxon>
        <taxon>Xenocyprididae</taxon>
        <taxon>Xenocypridinae</taxon>
        <taxon>Xenocypridinae incertae sedis</taxon>
        <taxon>Anabarilius</taxon>
    </lineage>
</organism>
<dbReference type="Proteomes" id="UP000281406">
    <property type="component" value="Unassembled WGS sequence"/>
</dbReference>
<keyword evidence="2" id="KW-1185">Reference proteome</keyword>
<dbReference type="EMBL" id="RJVU01021895">
    <property type="protein sequence ID" value="ROL50194.1"/>
    <property type="molecule type" value="Genomic_DNA"/>
</dbReference>